<dbReference type="Gene3D" id="3.40.50.1240">
    <property type="entry name" value="Phosphoglycerate mutase-like"/>
    <property type="match status" value="1"/>
</dbReference>
<accession>A0A2S4KQX7</accession>
<feature type="non-terminal residue" evidence="1">
    <location>
        <position position="1"/>
    </location>
</feature>
<dbReference type="EMBL" id="PKSG01000828">
    <property type="protein sequence ID" value="POR32592.1"/>
    <property type="molecule type" value="Genomic_DNA"/>
</dbReference>
<evidence type="ECO:0008006" key="3">
    <source>
        <dbReference type="Google" id="ProtNLM"/>
    </source>
</evidence>
<evidence type="ECO:0000313" key="1">
    <source>
        <dbReference type="EMBL" id="POR32592.1"/>
    </source>
</evidence>
<sequence length="173" mass="18716">TAALALGWLRDAGVRFEASADWQENSSEPCDTGSPVAQLALAFGAVDFSAVDPLWPDKTSPAAARYACTRAAVLARGRRCLEALHGRPEKVVFVVSHSAFLRVGVVGWWFSNGDYRVFEFEGDEVRQDEYGAPRRVVRQHEATVAGGLGLSWTHRVELGSDLPDEDAGGAAEQ</sequence>
<protein>
    <recommendedName>
        <fullName evidence="3">Phosphoglycerate mutase</fullName>
    </recommendedName>
</protein>
<gene>
    <name evidence="1" type="ORF">TPAR_07203</name>
</gene>
<comment type="caution">
    <text evidence="1">The sequence shown here is derived from an EMBL/GenBank/DDBJ whole genome shotgun (WGS) entry which is preliminary data.</text>
</comment>
<reference evidence="1 2" key="1">
    <citation type="submission" date="2018-01" db="EMBL/GenBank/DDBJ databases">
        <title>Harnessing the power of phylogenomics to disentangle the directionality and signatures of interkingdom host jumping in the parasitic fungal genus Tolypocladium.</title>
        <authorList>
            <person name="Quandt C.A."/>
            <person name="Patterson W."/>
            <person name="Spatafora J.W."/>
        </authorList>
    </citation>
    <scope>NUCLEOTIDE SEQUENCE [LARGE SCALE GENOMIC DNA]</scope>
    <source>
        <strain evidence="1 2">NRBC 100945</strain>
    </source>
</reference>
<dbReference type="SUPFAM" id="SSF53254">
    <property type="entry name" value="Phosphoglycerate mutase-like"/>
    <property type="match status" value="1"/>
</dbReference>
<evidence type="ECO:0000313" key="2">
    <source>
        <dbReference type="Proteomes" id="UP000237481"/>
    </source>
</evidence>
<keyword evidence="2" id="KW-1185">Reference proteome</keyword>
<dbReference type="OrthoDB" id="496981at2759"/>
<proteinExistence type="predicted"/>
<dbReference type="InterPro" id="IPR029033">
    <property type="entry name" value="His_PPase_superfam"/>
</dbReference>
<dbReference type="Proteomes" id="UP000237481">
    <property type="component" value="Unassembled WGS sequence"/>
</dbReference>
<dbReference type="AlphaFoldDB" id="A0A2S4KQX7"/>
<name>A0A2S4KQX7_9HYPO</name>
<organism evidence="1 2">
    <name type="scientific">Tolypocladium paradoxum</name>
    <dbReference type="NCBI Taxonomy" id="94208"/>
    <lineage>
        <taxon>Eukaryota</taxon>
        <taxon>Fungi</taxon>
        <taxon>Dikarya</taxon>
        <taxon>Ascomycota</taxon>
        <taxon>Pezizomycotina</taxon>
        <taxon>Sordariomycetes</taxon>
        <taxon>Hypocreomycetidae</taxon>
        <taxon>Hypocreales</taxon>
        <taxon>Ophiocordycipitaceae</taxon>
        <taxon>Tolypocladium</taxon>
    </lineage>
</organism>